<dbReference type="STRING" id="430522.BFS30_26275"/>
<reference evidence="2" key="1">
    <citation type="submission" date="2016-10" db="EMBL/GenBank/DDBJ databases">
        <authorList>
            <person name="Varghese N."/>
            <person name="Submissions S."/>
        </authorList>
    </citation>
    <scope>NUCLEOTIDE SEQUENCE [LARGE SCALE GENOMIC DNA]</scope>
    <source>
        <strain evidence="2">DSM 19110</strain>
    </source>
</reference>
<gene>
    <name evidence="1" type="ORF">SAMN05421820_101543</name>
</gene>
<name>A0A1G9KCV2_9SPHI</name>
<evidence type="ECO:0000313" key="1">
    <source>
        <dbReference type="EMBL" id="SDL47581.1"/>
    </source>
</evidence>
<dbReference type="RefSeq" id="WP_074604561.1">
    <property type="nucleotide sequence ID" value="NZ_FNGY01000001.1"/>
</dbReference>
<dbReference type="Proteomes" id="UP000183200">
    <property type="component" value="Unassembled WGS sequence"/>
</dbReference>
<sequence length="371" mass="40103">MKIKHYLILALLGFSVLTSCKKDEEEKPAPAVKMGITDKELNGKVNEKIAFSASIENGVSVEQTWTLDGVIKTTESSFAFTPPKSGIYNITYTAKAETGSFTYVYVLNVGVPTVPATPGSSSFVTRLLEYNPAPGQFINKAPGNLVSAQGILGKKGMVTLGAWGGYIVLGFDHTVINEVNKDDIMVYGNPMPNFAEPGIIWVMQDENGNGLADDTWYEIAGSEFNKPGYKRDYSVTYTKPNPVTADVPWKDSDGNTGVVKTNTFHKQSYFPEWVTGNEYTLKGSRLPSTGIDMTVPTYITSAPFAWGYADNTAGGDKIDIAKAVDKDGKVVALGGIDFIKIQTAIQANMGWLGELSTEVIGVEDLSLVKAN</sequence>
<evidence type="ECO:0000313" key="2">
    <source>
        <dbReference type="Proteomes" id="UP000183200"/>
    </source>
</evidence>
<dbReference type="SUPFAM" id="SSF49299">
    <property type="entry name" value="PKD domain"/>
    <property type="match status" value="1"/>
</dbReference>
<protein>
    <submittedName>
        <fullName evidence="1">PKD domain-containing protein</fullName>
    </submittedName>
</protein>
<dbReference type="EMBL" id="FNGY01000001">
    <property type="protein sequence ID" value="SDL47581.1"/>
    <property type="molecule type" value="Genomic_DNA"/>
</dbReference>
<proteinExistence type="predicted"/>
<keyword evidence="2" id="KW-1185">Reference proteome</keyword>
<accession>A0A1G9KCV2</accession>
<dbReference type="AlphaFoldDB" id="A0A1G9KCV2"/>
<dbReference type="PROSITE" id="PS51257">
    <property type="entry name" value="PROKAR_LIPOPROTEIN"/>
    <property type="match status" value="1"/>
</dbReference>
<dbReference type="OrthoDB" id="975810at2"/>
<dbReference type="InterPro" id="IPR035986">
    <property type="entry name" value="PKD_dom_sf"/>
</dbReference>
<organism evidence="1 2">
    <name type="scientific">Pedobacter steynii</name>
    <dbReference type="NCBI Taxonomy" id="430522"/>
    <lineage>
        <taxon>Bacteria</taxon>
        <taxon>Pseudomonadati</taxon>
        <taxon>Bacteroidota</taxon>
        <taxon>Sphingobacteriia</taxon>
        <taxon>Sphingobacteriales</taxon>
        <taxon>Sphingobacteriaceae</taxon>
        <taxon>Pedobacter</taxon>
    </lineage>
</organism>